<evidence type="ECO:0000256" key="1">
    <source>
        <dbReference type="SAM" id="Phobius"/>
    </source>
</evidence>
<feature type="transmembrane region" description="Helical" evidence="1">
    <location>
        <begin position="174"/>
        <end position="201"/>
    </location>
</feature>
<sequence>MWSLIFKNKGSKLLLFYNLFFTLSFYTPALYYFLGFSVYSHAFTAQALDIFCTIGIIFSLVTIIWMKTRLNSNRYWFFNFFTHLKSKALFKSFNIRIYFVLGTCLMLFYLIFFFNKLTVVNIFSAEEGELVERLDTSGSIPFYITFSSLFIILFPTIFFFFYTKEKNRFYKLIFFILTVFAIGSGGNRGILTYFFIFFIFFFSKKIFNFWKIGLGSFVLITYYLFSKGVDFSDTDNLGLAIESPFRRFFVTQPVGFIARIQMHLDNSFDVNSTYSIKQQVFSKIYQAPLGTGSHPSHFVSSILVEYGYLPMFLSFLIFNIFLLELIKTCDNILNDRIYGFVTWNIFIFMFLTFNSDLSVANILRFSFIFLNLIILYFFTRNEQRI</sequence>
<feature type="transmembrane region" description="Helical" evidence="1">
    <location>
        <begin position="245"/>
        <end position="262"/>
    </location>
</feature>
<feature type="transmembrane region" description="Helical" evidence="1">
    <location>
        <begin position="207"/>
        <end position="225"/>
    </location>
</feature>
<dbReference type="EMBL" id="JPJI01000032">
    <property type="protein sequence ID" value="KEZ93121.1"/>
    <property type="molecule type" value="Genomic_DNA"/>
</dbReference>
<dbReference type="RefSeq" id="WP_036584770.1">
    <property type="nucleotide sequence ID" value="NZ_JPJI01000032.1"/>
</dbReference>
<feature type="transmembrane region" description="Helical" evidence="1">
    <location>
        <begin position="140"/>
        <end position="162"/>
    </location>
</feature>
<keyword evidence="1" id="KW-0472">Membrane</keyword>
<organism evidence="2 4">
    <name type="scientific">Nonlabens ulvanivorans</name>
    <name type="common">Persicivirga ulvanivorans</name>
    <dbReference type="NCBI Taxonomy" id="906888"/>
    <lineage>
        <taxon>Bacteria</taxon>
        <taxon>Pseudomonadati</taxon>
        <taxon>Bacteroidota</taxon>
        <taxon>Flavobacteriia</taxon>
        <taxon>Flavobacteriales</taxon>
        <taxon>Flavobacteriaceae</taxon>
        <taxon>Nonlabens</taxon>
    </lineage>
</organism>
<dbReference type="Proteomes" id="UP000239997">
    <property type="component" value="Unassembled WGS sequence"/>
</dbReference>
<evidence type="ECO:0000313" key="5">
    <source>
        <dbReference type="Proteomes" id="UP000239997"/>
    </source>
</evidence>
<reference evidence="3 5" key="2">
    <citation type="submission" date="2018-03" db="EMBL/GenBank/DDBJ databases">
        <title>Genomic Encyclopedia of Archaeal and Bacterial Type Strains, Phase II (KMG-II): from individual species to whole genera.</title>
        <authorList>
            <person name="Goeker M."/>
        </authorList>
    </citation>
    <scope>NUCLEOTIDE SEQUENCE [LARGE SCALE GENOMIC DNA]</scope>
    <source>
        <strain evidence="3 5">DSM 22727</strain>
    </source>
</reference>
<dbReference type="EMBL" id="PVNA01000003">
    <property type="protein sequence ID" value="PRX13759.1"/>
    <property type="molecule type" value="Genomic_DNA"/>
</dbReference>
<feature type="transmembrane region" description="Helical" evidence="1">
    <location>
        <begin position="359"/>
        <end position="378"/>
    </location>
</feature>
<protein>
    <recommendedName>
        <fullName evidence="6">Oligosaccharide repeat unit polymerase Wzy</fullName>
    </recommendedName>
</protein>
<feature type="transmembrane region" description="Helical" evidence="1">
    <location>
        <begin position="306"/>
        <end position="325"/>
    </location>
</feature>
<keyword evidence="5" id="KW-1185">Reference proteome</keyword>
<gene>
    <name evidence="2" type="ORF">IL45_13445</name>
    <name evidence="3" type="ORF">LY02_02007</name>
</gene>
<dbReference type="AlphaFoldDB" id="A0A084JVY7"/>
<feature type="transmembrane region" description="Helical" evidence="1">
    <location>
        <begin position="46"/>
        <end position="66"/>
    </location>
</feature>
<name>A0A084JVY7_NONUL</name>
<comment type="caution">
    <text evidence="2">The sequence shown here is derived from an EMBL/GenBank/DDBJ whole genome shotgun (WGS) entry which is preliminary data.</text>
</comment>
<feature type="transmembrane region" description="Helical" evidence="1">
    <location>
        <begin position="337"/>
        <end position="353"/>
    </location>
</feature>
<proteinExistence type="predicted"/>
<evidence type="ECO:0008006" key="6">
    <source>
        <dbReference type="Google" id="ProtNLM"/>
    </source>
</evidence>
<feature type="transmembrane region" description="Helical" evidence="1">
    <location>
        <begin position="12"/>
        <end position="34"/>
    </location>
</feature>
<accession>A0A084JVY7</accession>
<evidence type="ECO:0000313" key="4">
    <source>
        <dbReference type="Proteomes" id="UP000028531"/>
    </source>
</evidence>
<evidence type="ECO:0000313" key="3">
    <source>
        <dbReference type="EMBL" id="PRX13759.1"/>
    </source>
</evidence>
<keyword evidence="1" id="KW-1133">Transmembrane helix</keyword>
<reference evidence="2 4" key="1">
    <citation type="submission" date="2014-07" db="EMBL/GenBank/DDBJ databases">
        <title>Draft genome sequence of Nonlabens ulvanivorans, an ulvan degrading bacterium.</title>
        <authorList>
            <person name="Kopel M."/>
            <person name="Helbert W."/>
            <person name="Henrissat B."/>
            <person name="Doniger T."/>
            <person name="Banin E."/>
        </authorList>
    </citation>
    <scope>NUCLEOTIDE SEQUENCE [LARGE SCALE GENOMIC DNA]</scope>
    <source>
        <strain evidence="2 4">PLR</strain>
    </source>
</reference>
<evidence type="ECO:0000313" key="2">
    <source>
        <dbReference type="EMBL" id="KEZ93121.1"/>
    </source>
</evidence>
<dbReference type="Proteomes" id="UP000028531">
    <property type="component" value="Unassembled WGS sequence"/>
</dbReference>
<feature type="transmembrane region" description="Helical" evidence="1">
    <location>
        <begin position="95"/>
        <end position="114"/>
    </location>
</feature>
<keyword evidence="1" id="KW-0812">Transmembrane</keyword>